<dbReference type="NCBIfam" id="TIGR02669">
    <property type="entry name" value="SpoIID_LytB"/>
    <property type="match status" value="1"/>
</dbReference>
<sequence>MSQLLLMLSLFSVSRTFTIRVFANFTPTEVTVSSGEGTHTIKASGNSILVDGKEESYYQAIGEKRYYLTAGDVKRSYAGGFTFFASGGELFIINYVPEQTYLASVVTSEMPDGGIEARKAQAILARTYAYKHMGNHDAGYELLDSQLSQVYRGLAADQGAVKAVEETEGLVLGYKGKVADIYYHSTCGGMTILPSDLWRGSKNEPYHRRVVDTLCSASPLYTWEDTFYLDTISQLLNLPSIPDSIHLVRDTAMLPAKGFVFFAPREIKFEYRTAVDAWDHRPKTRRFDIEIEGNLLLIHGHGYGHGVGMCQYGAMGMAKRGDNYRDILSHYFPGTQIMAVSRLGK</sequence>
<feature type="domain" description="Sporulation stage II protein D amidase enhancer LytB N-terminal" evidence="1">
    <location>
        <begin position="88"/>
        <end position="174"/>
    </location>
</feature>
<organism evidence="2 3">
    <name type="scientific">candidate division WOR-3 bacterium</name>
    <dbReference type="NCBI Taxonomy" id="2052148"/>
    <lineage>
        <taxon>Bacteria</taxon>
        <taxon>Bacteria division WOR-3</taxon>
    </lineage>
</organism>
<evidence type="ECO:0000313" key="3">
    <source>
        <dbReference type="Proteomes" id="UP000630660"/>
    </source>
</evidence>
<dbReference type="AlphaFoldDB" id="A0A9D5QCL3"/>
<dbReference type="InterPro" id="IPR013486">
    <property type="entry name" value="SpoIID/LytB"/>
</dbReference>
<name>A0A9D5QCL3_UNCW3</name>
<evidence type="ECO:0000259" key="1">
    <source>
        <dbReference type="Pfam" id="PF08486"/>
    </source>
</evidence>
<proteinExistence type="predicted"/>
<accession>A0A9D5QCL3</accession>
<reference evidence="2" key="1">
    <citation type="submission" date="2019-11" db="EMBL/GenBank/DDBJ databases">
        <title>Microbial mats filling the niche in hypersaline microbial mats.</title>
        <authorList>
            <person name="Wong H.L."/>
            <person name="Macleod F.I."/>
            <person name="White R.A. III"/>
            <person name="Burns B.P."/>
        </authorList>
    </citation>
    <scope>NUCLEOTIDE SEQUENCE</scope>
    <source>
        <strain evidence="2">Bin_327</strain>
    </source>
</reference>
<protein>
    <submittedName>
        <fullName evidence="2">SpoIID/LytB domain-containing protein</fullName>
    </submittedName>
</protein>
<gene>
    <name evidence="2" type="ORF">GF359_03025</name>
</gene>
<comment type="caution">
    <text evidence="2">The sequence shown here is derived from an EMBL/GenBank/DDBJ whole genome shotgun (WGS) entry which is preliminary data.</text>
</comment>
<dbReference type="InterPro" id="IPR013693">
    <property type="entry name" value="SpoIID/LytB_N"/>
</dbReference>
<dbReference type="Pfam" id="PF08486">
    <property type="entry name" value="SpoIID"/>
    <property type="match status" value="1"/>
</dbReference>
<dbReference type="EMBL" id="WJKJ01000096">
    <property type="protein sequence ID" value="MBD3364167.1"/>
    <property type="molecule type" value="Genomic_DNA"/>
</dbReference>
<dbReference type="Proteomes" id="UP000630660">
    <property type="component" value="Unassembled WGS sequence"/>
</dbReference>
<evidence type="ECO:0000313" key="2">
    <source>
        <dbReference type="EMBL" id="MBD3364167.1"/>
    </source>
</evidence>
<dbReference type="GO" id="GO:0030435">
    <property type="term" value="P:sporulation resulting in formation of a cellular spore"/>
    <property type="evidence" value="ECO:0007669"/>
    <property type="project" value="InterPro"/>
</dbReference>